<feature type="compositionally biased region" description="Basic residues" evidence="3">
    <location>
        <begin position="84"/>
        <end position="99"/>
    </location>
</feature>
<protein>
    <submittedName>
        <fullName evidence="4">Dynamitin-domain-containing protein</fullName>
    </submittedName>
</protein>
<keyword evidence="5" id="KW-1185">Reference proteome</keyword>
<feature type="region of interest" description="Disordered" evidence="3">
    <location>
        <begin position="77"/>
        <end position="120"/>
    </location>
</feature>
<accession>A0A2J5HIM0</accession>
<evidence type="ECO:0000313" key="4">
    <source>
        <dbReference type="EMBL" id="PLN76867.1"/>
    </source>
</evidence>
<feature type="region of interest" description="Disordered" evidence="3">
    <location>
        <begin position="133"/>
        <end position="163"/>
    </location>
</feature>
<dbReference type="InterPro" id="IPR028133">
    <property type="entry name" value="Dynamitin"/>
</dbReference>
<organism evidence="4 5">
    <name type="scientific">Aspergillus taichungensis</name>
    <dbReference type="NCBI Taxonomy" id="482145"/>
    <lineage>
        <taxon>Eukaryota</taxon>
        <taxon>Fungi</taxon>
        <taxon>Dikarya</taxon>
        <taxon>Ascomycota</taxon>
        <taxon>Pezizomycotina</taxon>
        <taxon>Eurotiomycetes</taxon>
        <taxon>Eurotiomycetidae</taxon>
        <taxon>Eurotiales</taxon>
        <taxon>Aspergillaceae</taxon>
        <taxon>Aspergillus</taxon>
        <taxon>Aspergillus subgen. Circumdati</taxon>
    </lineage>
</organism>
<dbReference type="GO" id="GO:0005737">
    <property type="term" value="C:cytoplasm"/>
    <property type="evidence" value="ECO:0007669"/>
    <property type="project" value="UniProtKB-SubCell"/>
</dbReference>
<feature type="compositionally biased region" description="Low complexity" evidence="3">
    <location>
        <begin position="30"/>
        <end position="43"/>
    </location>
</feature>
<dbReference type="Proteomes" id="UP000235023">
    <property type="component" value="Unassembled WGS sequence"/>
</dbReference>
<feature type="compositionally biased region" description="Polar residues" evidence="3">
    <location>
        <begin position="362"/>
        <end position="389"/>
    </location>
</feature>
<dbReference type="EMBL" id="KZ559608">
    <property type="protein sequence ID" value="PLN76867.1"/>
    <property type="molecule type" value="Genomic_DNA"/>
</dbReference>
<evidence type="ECO:0000313" key="5">
    <source>
        <dbReference type="Proteomes" id="UP000235023"/>
    </source>
</evidence>
<feature type="region of interest" description="Disordered" evidence="3">
    <location>
        <begin position="347"/>
        <end position="401"/>
    </location>
</feature>
<feature type="compositionally biased region" description="Basic and acidic residues" evidence="3">
    <location>
        <begin position="133"/>
        <end position="146"/>
    </location>
</feature>
<dbReference type="OrthoDB" id="4977at2759"/>
<dbReference type="Pfam" id="PF04912">
    <property type="entry name" value="Dynamitin"/>
    <property type="match status" value="1"/>
</dbReference>
<feature type="compositionally biased region" description="Low complexity" evidence="3">
    <location>
        <begin position="176"/>
        <end position="191"/>
    </location>
</feature>
<evidence type="ECO:0000256" key="2">
    <source>
        <dbReference type="ARBA" id="ARBA00022490"/>
    </source>
</evidence>
<gene>
    <name evidence="4" type="ORF">BDW42DRAFT_177916</name>
</gene>
<dbReference type="GO" id="GO:0007017">
    <property type="term" value="P:microtubule-based process"/>
    <property type="evidence" value="ECO:0007669"/>
    <property type="project" value="InterPro"/>
</dbReference>
<feature type="compositionally biased region" description="Acidic residues" evidence="3">
    <location>
        <begin position="107"/>
        <end position="118"/>
    </location>
</feature>
<evidence type="ECO:0000256" key="1">
    <source>
        <dbReference type="ARBA" id="ARBA00004496"/>
    </source>
</evidence>
<proteinExistence type="predicted"/>
<reference evidence="5" key="1">
    <citation type="submission" date="2017-12" db="EMBL/GenBank/DDBJ databases">
        <authorList>
            <consortium name="DOE Joint Genome Institute"/>
            <person name="Mondo S.J."/>
            <person name="Kjaerbolling I."/>
            <person name="Vesth T.C."/>
            <person name="Frisvad J.C."/>
            <person name="Nybo J.L."/>
            <person name="Theobald S."/>
            <person name="Kuo A."/>
            <person name="Bowyer P."/>
            <person name="Matsuda Y."/>
            <person name="Lyhne E.K."/>
            <person name="Kogle M.E."/>
            <person name="Clum A."/>
            <person name="Lipzen A."/>
            <person name="Salamov A."/>
            <person name="Ngan C.Y."/>
            <person name="Daum C."/>
            <person name="Chiniquy J."/>
            <person name="Barry K."/>
            <person name="LaButti K."/>
            <person name="Haridas S."/>
            <person name="Simmons B.A."/>
            <person name="Magnuson J.K."/>
            <person name="Mortensen U.H."/>
            <person name="Larsen T.O."/>
            <person name="Grigoriev I.V."/>
            <person name="Baker S.E."/>
            <person name="Andersen M.R."/>
            <person name="Nordberg H.P."/>
            <person name="Cantor M.N."/>
            <person name="Hua S.X."/>
        </authorList>
    </citation>
    <scope>NUCLEOTIDE SEQUENCE [LARGE SCALE GENOMIC DNA]</scope>
    <source>
        <strain evidence="5">IBT 19404</strain>
    </source>
</reference>
<dbReference type="PANTHER" id="PTHR15346">
    <property type="entry name" value="DYNACTIN SUBUNIT"/>
    <property type="match status" value="1"/>
</dbReference>
<evidence type="ECO:0000256" key="3">
    <source>
        <dbReference type="SAM" id="MobiDB-lite"/>
    </source>
</evidence>
<name>A0A2J5HIM0_9EURO</name>
<dbReference type="GO" id="GO:0005869">
    <property type="term" value="C:dynactin complex"/>
    <property type="evidence" value="ECO:0007669"/>
    <property type="project" value="InterPro"/>
</dbReference>
<keyword evidence="2" id="KW-0963">Cytoplasm</keyword>
<comment type="subcellular location">
    <subcellularLocation>
        <location evidence="1">Cytoplasm</location>
    </subcellularLocation>
</comment>
<feature type="compositionally biased region" description="Polar residues" evidence="3">
    <location>
        <begin position="200"/>
        <end position="212"/>
    </location>
</feature>
<dbReference type="AlphaFoldDB" id="A0A2J5HIM0"/>
<feature type="region of interest" description="Disordered" evidence="3">
    <location>
        <begin position="14"/>
        <end position="60"/>
    </location>
</feature>
<sequence length="509" mass="54098">MAFNKKYAGLPDLDLAPDIYETPDLTDDASTIQTQTIRTTSDDGVPSSNPDIDRQPVNADAARAHFLGATVDARDANFSDSIAAKRRAYRSKSRRRQRRTASNGLEEVGDLSDSEDEGVERKLARLRREVEELKNEMAAQADKEQTGEPETQGQEKPADDGILELSRAVDSLYASARGAPQAGDGAAAALAQKLSGDSAPESSAQTTDAAANQRETAVSQAAAPGPEPASASVLAHAAAFDSRLALIEAAMGISSASNPFLPTDSEQQPALQPVLPTIEHLTSRLATLTTTLVGPSPVSALPTTTHGTASTIATTPHLESLSSRVRKLAADAETLATARKRALDTAKAAQNARIPLDPPSNPNTNTNILDPDTDPTSPNQAPDSASSDTAEVLDPAAAQRDEQATKIQALYATLPTIQSLHPILPSVLERLRSLRALHAGAAHAAESLDALERRQAEMVGEIAQWREGLRVVEEKMGRGEEALKGNVEVVEPWVRELERRMQVLGVEGE</sequence>
<feature type="region of interest" description="Disordered" evidence="3">
    <location>
        <begin position="176"/>
        <end position="212"/>
    </location>
</feature>